<accession>A0A182F024</accession>
<dbReference type="STRING" id="42157.A0A182F024"/>
<proteinExistence type="predicted"/>
<dbReference type="Proteomes" id="UP000271087">
    <property type="component" value="Unassembled WGS sequence"/>
</dbReference>
<reference evidence="1 2" key="2">
    <citation type="submission" date="2018-08" db="EMBL/GenBank/DDBJ databases">
        <authorList>
            <person name="Laetsch R D."/>
            <person name="Stevens L."/>
            <person name="Kumar S."/>
            <person name="Blaxter L. M."/>
        </authorList>
    </citation>
    <scope>NUCLEOTIDE SEQUENCE [LARGE SCALE GENOMIC DNA]</scope>
</reference>
<keyword evidence="2" id="KW-1185">Reference proteome</keyword>
<evidence type="ECO:0000313" key="2">
    <source>
        <dbReference type="Proteomes" id="UP000271087"/>
    </source>
</evidence>
<protein>
    <submittedName>
        <fullName evidence="3">MRPL48</fullName>
    </submittedName>
</protein>
<evidence type="ECO:0000313" key="1">
    <source>
        <dbReference type="EMBL" id="VDN05517.1"/>
    </source>
</evidence>
<evidence type="ECO:0000313" key="3">
    <source>
        <dbReference type="WBParaSite" id="nOo.2.0.1.t13787-RA"/>
    </source>
</evidence>
<reference evidence="3" key="1">
    <citation type="submission" date="2016-06" db="UniProtKB">
        <authorList>
            <consortium name="WormBaseParasite"/>
        </authorList>
    </citation>
    <scope>IDENTIFICATION</scope>
</reference>
<dbReference type="WBParaSite" id="nOo.2.0.1.t13787-RA">
    <property type="protein sequence ID" value="nOo.2.0.1.t13787-RA"/>
    <property type="gene ID" value="nOo.2.0.1.g13787"/>
</dbReference>
<dbReference type="EMBL" id="UYRW01018841">
    <property type="protein sequence ID" value="VDN05517.1"/>
    <property type="molecule type" value="Genomic_DNA"/>
</dbReference>
<organism evidence="3">
    <name type="scientific">Onchocerca ochengi</name>
    <name type="common">Filarial nematode worm</name>
    <dbReference type="NCBI Taxonomy" id="42157"/>
    <lineage>
        <taxon>Eukaryota</taxon>
        <taxon>Metazoa</taxon>
        <taxon>Ecdysozoa</taxon>
        <taxon>Nematoda</taxon>
        <taxon>Chromadorea</taxon>
        <taxon>Rhabditida</taxon>
        <taxon>Spirurina</taxon>
        <taxon>Spiruromorpha</taxon>
        <taxon>Filarioidea</taxon>
        <taxon>Onchocercidae</taxon>
        <taxon>Onchocerca</taxon>
    </lineage>
</organism>
<name>A0A182F024_ONCOC</name>
<dbReference type="AlphaFoldDB" id="A0A182F024"/>
<sequence>MARNISWMLERLLQAVHPGYSHTSRFLSFSPKHPKSIKEVSRV</sequence>
<gene>
    <name evidence="1" type="ORF">NOO_LOCUS13787</name>
</gene>